<dbReference type="InterPro" id="IPR036660">
    <property type="entry name" value="Fe-S_hydroAse_TtdB_cat_sf"/>
</dbReference>
<accession>A0A520KVU2</accession>
<sequence>MRKFYLKTPMSMDEIRELEVGDVVYLSGTVHTARDEAHRKILDMLKEDDRKSKICELENRRFSNEKFPFDLNEGVIYHCGPIVLREEKRWRIISAGPTTSSRMNDLAPEIIEKYEIRAIIGKGGMGEKVREKLFQRGVYLAYTGGAALLAASKIKEVLNVYWEDLGMAEAVWELEVRDFGPLIVTMDSHKKVFCRGG</sequence>
<dbReference type="Pfam" id="PF05683">
    <property type="entry name" value="Fumerase_C"/>
    <property type="match status" value="2"/>
</dbReference>
<dbReference type="SUPFAM" id="SSF117457">
    <property type="entry name" value="FumA C-terminal domain-like"/>
    <property type="match status" value="1"/>
</dbReference>
<keyword evidence="2" id="KW-0456">Lyase</keyword>
<dbReference type="EMBL" id="RXIL01000111">
    <property type="protein sequence ID" value="RZN68313.1"/>
    <property type="molecule type" value="Genomic_DNA"/>
</dbReference>
<proteinExistence type="inferred from homology"/>
<reference evidence="4 5" key="1">
    <citation type="journal article" date="2019" name="Nat. Microbiol.">
        <title>Wide diversity of methane and short-chain alkane metabolisms in uncultured archaea.</title>
        <authorList>
            <person name="Borrel G."/>
            <person name="Adam P.S."/>
            <person name="McKay L.J."/>
            <person name="Chen L.X."/>
            <person name="Sierra-Garcia I.N."/>
            <person name="Sieber C.M."/>
            <person name="Letourneur Q."/>
            <person name="Ghozlane A."/>
            <person name="Andersen G.L."/>
            <person name="Li W.J."/>
            <person name="Hallam S.J."/>
            <person name="Muyzer G."/>
            <person name="de Oliveira V.M."/>
            <person name="Inskeep W.P."/>
            <person name="Banfield J.F."/>
            <person name="Gribaldo S."/>
        </authorList>
    </citation>
    <scope>NUCLEOTIDE SEQUENCE [LARGE SCALE GENOMIC DNA]</scope>
    <source>
        <strain evidence="4">NM1b</strain>
    </source>
</reference>
<evidence type="ECO:0000313" key="4">
    <source>
        <dbReference type="EMBL" id="RZN68313.1"/>
    </source>
</evidence>
<name>A0A520KVU2_9EURY</name>
<comment type="caution">
    <text evidence="4">The sequence shown here is derived from an EMBL/GenBank/DDBJ whole genome shotgun (WGS) entry which is preliminary data.</text>
</comment>
<evidence type="ECO:0000256" key="2">
    <source>
        <dbReference type="ARBA" id="ARBA00023239"/>
    </source>
</evidence>
<evidence type="ECO:0000256" key="1">
    <source>
        <dbReference type="ARBA" id="ARBA00008876"/>
    </source>
</evidence>
<dbReference type="Proteomes" id="UP000320766">
    <property type="component" value="Unassembled WGS sequence"/>
</dbReference>
<dbReference type="PANTHER" id="PTHR43351:SF2">
    <property type="entry name" value="L(+)-TARTRATE DEHYDRATASE SUBUNIT BETA-RELATED"/>
    <property type="match status" value="1"/>
</dbReference>
<organism evidence="4 5">
    <name type="scientific">Candidatus Methanolliviera hydrocarbonicum</name>
    <dbReference type="NCBI Taxonomy" id="2491085"/>
    <lineage>
        <taxon>Archaea</taxon>
        <taxon>Methanobacteriati</taxon>
        <taxon>Methanobacteriota</taxon>
        <taxon>Candidatus Methanoliparia</taxon>
        <taxon>Candidatus Methanoliparales</taxon>
        <taxon>Candidatus Methanollivieraceae</taxon>
        <taxon>Candidatus Methanolliviera</taxon>
    </lineage>
</organism>
<evidence type="ECO:0000259" key="3">
    <source>
        <dbReference type="Pfam" id="PF05683"/>
    </source>
</evidence>
<dbReference type="AlphaFoldDB" id="A0A520KVU2"/>
<dbReference type="Gene3D" id="3.20.130.10">
    <property type="entry name" value="Fe-S hydro-lyase, tartrate dehydratase beta-type, catalytic domain"/>
    <property type="match status" value="1"/>
</dbReference>
<gene>
    <name evidence="4" type="ORF">EF807_06120</name>
</gene>
<protein>
    <submittedName>
        <fullName evidence="4">Fumarate hydratase</fullName>
    </submittedName>
</protein>
<evidence type="ECO:0000313" key="5">
    <source>
        <dbReference type="Proteomes" id="UP000320766"/>
    </source>
</evidence>
<dbReference type="InterPro" id="IPR004647">
    <property type="entry name" value="Fe-S_hydro-lyase_TtdB-typ_cat"/>
</dbReference>
<comment type="similarity">
    <text evidence="1">Belongs to the class-I fumarase family.</text>
</comment>
<feature type="domain" description="Fe-S hydro-lyase tartrate dehydratase beta-type catalytic" evidence="3">
    <location>
        <begin position="60"/>
        <end position="189"/>
    </location>
</feature>
<dbReference type="GO" id="GO:0016836">
    <property type="term" value="F:hydro-lyase activity"/>
    <property type="evidence" value="ECO:0007669"/>
    <property type="project" value="InterPro"/>
</dbReference>
<feature type="domain" description="Fe-S hydro-lyase tartrate dehydratase beta-type catalytic" evidence="3">
    <location>
        <begin position="4"/>
        <end position="59"/>
    </location>
</feature>
<dbReference type="NCBIfam" id="TIGR00723">
    <property type="entry name" value="ttdB_fumA_fumB"/>
    <property type="match status" value="1"/>
</dbReference>
<dbReference type="PANTHER" id="PTHR43351">
    <property type="entry name" value="L(+)-TARTRATE DEHYDRATASE SUBUNIT BETA"/>
    <property type="match status" value="1"/>
</dbReference>